<dbReference type="SUPFAM" id="SSF55781">
    <property type="entry name" value="GAF domain-like"/>
    <property type="match status" value="1"/>
</dbReference>
<evidence type="ECO:0000313" key="8">
    <source>
        <dbReference type="EMBL" id="AZS51109.1"/>
    </source>
</evidence>
<sequence>MREELHRPTIRVLEILECLADKKEGITLTELSTITGYSKSTIFPIIKTLVEYNYAKSDDSLRYTLGFRACVLASAFTNSSQWLSLIHQEMQQIVDNCEEVCQLGVLDGDHVLYIDKVQSKRTVQLISYIGKRLPAEKTALGKTLIANLSDAEILKIFSSSQKNININKLLNGVRFVKEHGYAIDDREVNEETKCYAVALYQHNKPIAALSVSLPFFRDTPETNQKILQQLFETKKQIETAFNAYTGTIELVSR</sequence>
<dbReference type="InterPro" id="IPR005471">
    <property type="entry name" value="Tscrpt_reg_IclR_N"/>
</dbReference>
<dbReference type="SMART" id="SM00346">
    <property type="entry name" value="HTH_ICLR"/>
    <property type="match status" value="1"/>
</dbReference>
<dbReference type="PANTHER" id="PTHR30136">
    <property type="entry name" value="HELIX-TURN-HELIX TRANSCRIPTIONAL REGULATOR, ICLR FAMILY"/>
    <property type="match status" value="1"/>
</dbReference>
<dbReference type="Gene3D" id="1.10.10.10">
    <property type="entry name" value="Winged helix-like DNA-binding domain superfamily/Winged helix DNA-binding domain"/>
    <property type="match status" value="1"/>
</dbReference>
<dbReference type="KEGG" id="emo:DM558_10150"/>
<dbReference type="PROSITE" id="PS51077">
    <property type="entry name" value="HTH_ICLR"/>
    <property type="match status" value="1"/>
</dbReference>
<dbReference type="GO" id="GO:0003677">
    <property type="term" value="F:DNA binding"/>
    <property type="evidence" value="ECO:0007669"/>
    <property type="project" value="UniProtKB-KW"/>
</dbReference>
<evidence type="ECO:0000259" key="6">
    <source>
        <dbReference type="PROSITE" id="PS51077"/>
    </source>
</evidence>
<dbReference type="Pfam" id="PF01614">
    <property type="entry name" value="IclR_C"/>
    <property type="match status" value="1"/>
</dbReference>
<evidence type="ECO:0000259" key="7">
    <source>
        <dbReference type="PROSITE" id="PS51078"/>
    </source>
</evidence>
<feature type="domain" description="HTH iclR-type" evidence="6">
    <location>
        <begin position="6"/>
        <end position="67"/>
    </location>
</feature>
<dbReference type="PANTHER" id="PTHR30136:SF24">
    <property type="entry name" value="HTH-TYPE TRANSCRIPTIONAL REPRESSOR ALLR"/>
    <property type="match status" value="1"/>
</dbReference>
<keyword evidence="9" id="KW-1185">Reference proteome</keyword>
<dbReference type="InterPro" id="IPR014757">
    <property type="entry name" value="Tscrpt_reg_IclR_C"/>
</dbReference>
<accession>A0A3S9XF90</accession>
<feature type="domain" description="IclR-ED" evidence="7">
    <location>
        <begin position="68"/>
        <end position="243"/>
    </location>
</feature>
<keyword evidence="3" id="KW-0804">Transcription</keyword>
<evidence type="ECO:0000256" key="2">
    <source>
        <dbReference type="ARBA" id="ARBA00023125"/>
    </source>
</evidence>
<dbReference type="PROSITE" id="PS51078">
    <property type="entry name" value="ICLR_ED"/>
    <property type="match status" value="1"/>
</dbReference>
<dbReference type="InterPro" id="IPR036388">
    <property type="entry name" value="WH-like_DNA-bd_sf"/>
</dbReference>
<dbReference type="SUPFAM" id="SSF46785">
    <property type="entry name" value="Winged helix' DNA-binding domain"/>
    <property type="match status" value="1"/>
</dbReference>
<dbReference type="GO" id="GO:0003700">
    <property type="term" value="F:DNA-binding transcription factor activity"/>
    <property type="evidence" value="ECO:0007669"/>
    <property type="project" value="TreeGrafter"/>
</dbReference>
<keyword evidence="2" id="KW-0238">DNA-binding</keyword>
<dbReference type="AlphaFoldDB" id="A0A3S9XF90"/>
<dbReference type="Proteomes" id="UP000273143">
    <property type="component" value="Chromosome"/>
</dbReference>
<dbReference type="RefSeq" id="WP_127163904.1">
    <property type="nucleotide sequence ID" value="NZ_CP029822.1"/>
</dbReference>
<evidence type="ECO:0000256" key="3">
    <source>
        <dbReference type="ARBA" id="ARBA00023163"/>
    </source>
</evidence>
<dbReference type="Gene3D" id="3.30.450.40">
    <property type="match status" value="1"/>
</dbReference>
<dbReference type="GO" id="GO:0045892">
    <property type="term" value="P:negative regulation of DNA-templated transcription"/>
    <property type="evidence" value="ECO:0007669"/>
    <property type="project" value="TreeGrafter"/>
</dbReference>
<protein>
    <recommendedName>
        <fullName evidence="4">HTH-type transcriptional repressor AllR</fullName>
    </recommendedName>
    <alternativeName>
        <fullName evidence="5">Negative regulator of allantoin and glyoxylate utilization operons</fullName>
    </alternativeName>
</protein>
<organism evidence="8 9">
    <name type="scientific">Entomomonas moraniae</name>
    <dbReference type="NCBI Taxonomy" id="2213226"/>
    <lineage>
        <taxon>Bacteria</taxon>
        <taxon>Pseudomonadati</taxon>
        <taxon>Pseudomonadota</taxon>
        <taxon>Gammaproteobacteria</taxon>
        <taxon>Pseudomonadales</taxon>
        <taxon>Pseudomonadaceae</taxon>
        <taxon>Entomomonas</taxon>
    </lineage>
</organism>
<name>A0A3S9XF90_9GAMM</name>
<dbReference type="InterPro" id="IPR050707">
    <property type="entry name" value="HTH_MetabolicPath_Reg"/>
</dbReference>
<dbReference type="EMBL" id="CP029822">
    <property type="protein sequence ID" value="AZS51109.1"/>
    <property type="molecule type" value="Genomic_DNA"/>
</dbReference>
<dbReference type="InterPro" id="IPR036390">
    <property type="entry name" value="WH_DNA-bd_sf"/>
</dbReference>
<dbReference type="InterPro" id="IPR029016">
    <property type="entry name" value="GAF-like_dom_sf"/>
</dbReference>
<gene>
    <name evidence="8" type="ORF">DM558_10150</name>
</gene>
<proteinExistence type="predicted"/>
<evidence type="ECO:0000256" key="4">
    <source>
        <dbReference type="ARBA" id="ARBA00040379"/>
    </source>
</evidence>
<evidence type="ECO:0000256" key="5">
    <source>
        <dbReference type="ARBA" id="ARBA00042627"/>
    </source>
</evidence>
<evidence type="ECO:0000313" key="9">
    <source>
        <dbReference type="Proteomes" id="UP000273143"/>
    </source>
</evidence>
<keyword evidence="1" id="KW-0805">Transcription regulation</keyword>
<reference evidence="9" key="1">
    <citation type="submission" date="2018-06" db="EMBL/GenBank/DDBJ databases">
        <title>Complete genome of Pseudomonas insecticola strain QZS01.</title>
        <authorList>
            <person name="Wang J."/>
            <person name="Su Q."/>
        </authorList>
    </citation>
    <scope>NUCLEOTIDE SEQUENCE [LARGE SCALE GENOMIC DNA]</scope>
    <source>
        <strain evidence="9">QZS01</strain>
    </source>
</reference>
<evidence type="ECO:0000256" key="1">
    <source>
        <dbReference type="ARBA" id="ARBA00023015"/>
    </source>
</evidence>
<dbReference type="Pfam" id="PF09339">
    <property type="entry name" value="HTH_IclR"/>
    <property type="match status" value="1"/>
</dbReference>